<dbReference type="RefSeq" id="XP_001745772.1">
    <property type="nucleotide sequence ID" value="XM_001745720.1"/>
</dbReference>
<keyword evidence="3" id="KW-1185">Reference proteome</keyword>
<feature type="region of interest" description="Disordered" evidence="1">
    <location>
        <begin position="180"/>
        <end position="219"/>
    </location>
</feature>
<dbReference type="InParanoid" id="A9UZA2"/>
<proteinExistence type="predicted"/>
<dbReference type="EMBL" id="CH991551">
    <property type="protein sequence ID" value="EDQ89196.1"/>
    <property type="molecule type" value="Genomic_DNA"/>
</dbReference>
<accession>A9UZA2</accession>
<dbReference type="GeneID" id="5891073"/>
<dbReference type="Proteomes" id="UP000001357">
    <property type="component" value="Unassembled WGS sequence"/>
</dbReference>
<feature type="compositionally biased region" description="Basic and acidic residues" evidence="1">
    <location>
        <begin position="187"/>
        <end position="201"/>
    </location>
</feature>
<organism evidence="2 3">
    <name type="scientific">Monosiga brevicollis</name>
    <name type="common">Choanoflagellate</name>
    <dbReference type="NCBI Taxonomy" id="81824"/>
    <lineage>
        <taxon>Eukaryota</taxon>
        <taxon>Choanoflagellata</taxon>
        <taxon>Craspedida</taxon>
        <taxon>Salpingoecidae</taxon>
        <taxon>Monosiga</taxon>
    </lineage>
</organism>
<evidence type="ECO:0000313" key="2">
    <source>
        <dbReference type="EMBL" id="EDQ89196.1"/>
    </source>
</evidence>
<dbReference type="AlphaFoldDB" id="A9UZA2"/>
<reference evidence="2 3" key="1">
    <citation type="journal article" date="2008" name="Nature">
        <title>The genome of the choanoflagellate Monosiga brevicollis and the origin of metazoans.</title>
        <authorList>
            <consortium name="JGI Sequencing"/>
            <person name="King N."/>
            <person name="Westbrook M.J."/>
            <person name="Young S.L."/>
            <person name="Kuo A."/>
            <person name="Abedin M."/>
            <person name="Chapman J."/>
            <person name="Fairclough S."/>
            <person name="Hellsten U."/>
            <person name="Isogai Y."/>
            <person name="Letunic I."/>
            <person name="Marr M."/>
            <person name="Pincus D."/>
            <person name="Putnam N."/>
            <person name="Rokas A."/>
            <person name="Wright K.J."/>
            <person name="Zuzow R."/>
            <person name="Dirks W."/>
            <person name="Good M."/>
            <person name="Goodstein D."/>
            <person name="Lemons D."/>
            <person name="Li W."/>
            <person name="Lyons J.B."/>
            <person name="Morris A."/>
            <person name="Nichols S."/>
            <person name="Richter D.J."/>
            <person name="Salamov A."/>
            <person name="Bork P."/>
            <person name="Lim W.A."/>
            <person name="Manning G."/>
            <person name="Miller W.T."/>
            <person name="McGinnis W."/>
            <person name="Shapiro H."/>
            <person name="Tjian R."/>
            <person name="Grigoriev I.V."/>
            <person name="Rokhsar D."/>
        </authorList>
    </citation>
    <scope>NUCLEOTIDE SEQUENCE [LARGE SCALE GENOMIC DNA]</scope>
    <source>
        <strain evidence="3">MX1 / ATCC 50154</strain>
    </source>
</reference>
<sequence length="686" mass="74523">MVLSHQAGCMLHCFCHQSRATVQPSHSIGRWLSRFDGSGAGRGWGHSALGWLAAILDLCRSDTSPPSTRCTINGLTGHDIRMLIPASCLHSPTTYAPQSSKPVSFSFSHLSQPCSPQNLLGPTAWYSLHQALDQLSITLPKVWVPPEPEAQINPEGLLNNLEQQLATLATAYPARQPQIPAASAPDVRAEHGASKASREPAIKALSPVSAPPEAKRRKISPDVTAIESSIAQTDVAVSSPPHPAPSPERNQANLAWLTEQRGPDWAPTKHDWRRAAEVPQAHLLARLTLPAPSIDQANRLFVSWRQAGTFAHFVAMVEWLGQHSALPTWCPSPLPPTLPLTHTLVLSHWHESALPASLPVLSLTLLRKLFSSYEGAADDGLIATRDCMWHRLAALVALHNIMLGNPSAQQDLFADAEHLFLEVFMLRQASETVACASSMVDPLVHKASRVMIAVKSWPGLNVDAFDACATALLHSAMSKKDGKLYEHAILLRLALGFVAPTRNSTIVFQASKEKRAIADGQCVTAANFLRERLEKVACSPESEAGSATRKLLVKLFKSVALLVGTGTGLECVVQAQLLQTLSRCCRQPALRANASLAMTTICEAMESEPRLQQAVLCDEACGDMLVNLLDSVFELRHEDARDYFENGVQVLAAVLRWEMKHVATGRAGAPQQNAIFSFPITARAYE</sequence>
<protein>
    <submittedName>
        <fullName evidence="2">Uncharacterized protein</fullName>
    </submittedName>
</protein>
<evidence type="ECO:0000313" key="3">
    <source>
        <dbReference type="Proteomes" id="UP000001357"/>
    </source>
</evidence>
<dbReference type="KEGG" id="mbr:MONBRDRAFT_25392"/>
<evidence type="ECO:0000256" key="1">
    <source>
        <dbReference type="SAM" id="MobiDB-lite"/>
    </source>
</evidence>
<gene>
    <name evidence="2" type="ORF">MONBRDRAFT_25392</name>
</gene>
<name>A9UZA2_MONBE</name>